<accession>A0A0M0J6P4</accession>
<name>A0A0M0J6P4_9EUKA</name>
<reference evidence="4" key="1">
    <citation type="journal article" date="2015" name="PLoS Genet.">
        <title>Genome Sequence and Transcriptome Analyses of Chrysochromulina tobin: Metabolic Tools for Enhanced Algal Fitness in the Prominent Order Prymnesiales (Haptophyceae).</title>
        <authorList>
            <person name="Hovde B.T."/>
            <person name="Deodato C.R."/>
            <person name="Hunsperger H.M."/>
            <person name="Ryken S.A."/>
            <person name="Yost W."/>
            <person name="Jha R.K."/>
            <person name="Patterson J."/>
            <person name="Monnat R.J. Jr."/>
            <person name="Barlow S.B."/>
            <person name="Starkenburg S.R."/>
            <person name="Cattolico R.A."/>
        </authorList>
    </citation>
    <scope>NUCLEOTIDE SEQUENCE</scope>
    <source>
        <strain evidence="4">CCMP291</strain>
    </source>
</reference>
<dbReference type="GO" id="GO:0005509">
    <property type="term" value="F:calcium ion binding"/>
    <property type="evidence" value="ECO:0007669"/>
    <property type="project" value="InterPro"/>
</dbReference>
<dbReference type="AlphaFoldDB" id="A0A0M0J6P4"/>
<dbReference type="InterPro" id="IPR002048">
    <property type="entry name" value="EF_hand_dom"/>
</dbReference>
<dbReference type="Pfam" id="PF13499">
    <property type="entry name" value="EF-hand_7"/>
    <property type="match status" value="1"/>
</dbReference>
<dbReference type="InterPro" id="IPR018247">
    <property type="entry name" value="EF_Hand_1_Ca_BS"/>
</dbReference>
<evidence type="ECO:0000313" key="3">
    <source>
        <dbReference type="EMBL" id="KOO21982.1"/>
    </source>
</evidence>
<dbReference type="SMART" id="SM00054">
    <property type="entry name" value="EFh"/>
    <property type="match status" value="2"/>
</dbReference>
<organism evidence="3 4">
    <name type="scientific">Chrysochromulina tobinii</name>
    <dbReference type="NCBI Taxonomy" id="1460289"/>
    <lineage>
        <taxon>Eukaryota</taxon>
        <taxon>Haptista</taxon>
        <taxon>Haptophyta</taxon>
        <taxon>Prymnesiophyceae</taxon>
        <taxon>Prymnesiales</taxon>
        <taxon>Chrysochromulinaceae</taxon>
        <taxon>Chrysochromulina</taxon>
    </lineage>
</organism>
<dbReference type="InterPro" id="IPR011992">
    <property type="entry name" value="EF-hand-dom_pair"/>
</dbReference>
<dbReference type="Gene3D" id="1.10.238.10">
    <property type="entry name" value="EF-hand"/>
    <property type="match status" value="1"/>
</dbReference>
<gene>
    <name evidence="3" type="ORF">Ctob_000448</name>
</gene>
<feature type="domain" description="EF-hand" evidence="2">
    <location>
        <begin position="52"/>
        <end position="87"/>
    </location>
</feature>
<evidence type="ECO:0000313" key="4">
    <source>
        <dbReference type="Proteomes" id="UP000037460"/>
    </source>
</evidence>
<keyword evidence="1" id="KW-0106">Calcium</keyword>
<protein>
    <recommendedName>
        <fullName evidence="2">EF-hand domain-containing protein</fullName>
    </recommendedName>
</protein>
<dbReference type="Gene3D" id="3.80.10.10">
    <property type="entry name" value="Ribonuclease Inhibitor"/>
    <property type="match status" value="2"/>
</dbReference>
<dbReference type="Proteomes" id="UP000037460">
    <property type="component" value="Unassembled WGS sequence"/>
</dbReference>
<dbReference type="CDD" id="cd00051">
    <property type="entry name" value="EFh"/>
    <property type="match status" value="1"/>
</dbReference>
<evidence type="ECO:0000256" key="1">
    <source>
        <dbReference type="ARBA" id="ARBA00022837"/>
    </source>
</evidence>
<dbReference type="SUPFAM" id="SSF52047">
    <property type="entry name" value="RNI-like"/>
    <property type="match status" value="1"/>
</dbReference>
<dbReference type="InterPro" id="IPR001611">
    <property type="entry name" value="Leu-rich_rpt"/>
</dbReference>
<evidence type="ECO:0000259" key="2">
    <source>
        <dbReference type="PROSITE" id="PS50222"/>
    </source>
</evidence>
<dbReference type="Pfam" id="PF13516">
    <property type="entry name" value="LRR_6"/>
    <property type="match status" value="1"/>
</dbReference>
<dbReference type="SUPFAM" id="SSF47473">
    <property type="entry name" value="EF-hand"/>
    <property type="match status" value="1"/>
</dbReference>
<dbReference type="InterPro" id="IPR032675">
    <property type="entry name" value="LRR_dom_sf"/>
</dbReference>
<keyword evidence="4" id="KW-1185">Reference proteome</keyword>
<dbReference type="PROSITE" id="PS00018">
    <property type="entry name" value="EF_HAND_1"/>
    <property type="match status" value="1"/>
</dbReference>
<dbReference type="PROSITE" id="PS50222">
    <property type="entry name" value="EF_HAND_2"/>
    <property type="match status" value="1"/>
</dbReference>
<comment type="caution">
    <text evidence="3">The sequence shown here is derived from an EMBL/GenBank/DDBJ whole genome shotgun (WGS) entry which is preliminary data.</text>
</comment>
<sequence>MRKTAAYRTSYGVDLPYRSWTTPDIIFKVIDVDGSGQLSIDELRQFFKHSPLDNDKVEELLGKIDTDGNGEISCDEWRKCFHAAGFDGSGVVGQSTEGFGMLLSLVKPNFAVTTKMAELHCGRAPLHIVQPEMRGITLTMLRQLWSHVNERCIQEGWMDVHGELLEPTSLNMYELQRYVIKPCTLSCDCSYVERCSEFTIQPSWTVVHWWGDSFHNLLLCLERHSRDRGVSEDGASYWIAAFALNQHDESPVEMSDPARFAMPRAVALSIGTLVAVDRCGVAFRRFWILYELFLAINVRQPGRPPKLLDLYAPHPHLSKRRLPKPPVPTYAVGLTDGVTMIDRGLGPTCRHAVRPHGVGETANKTEREAYFPIELIFQALSLNVDDAHTSIEHDKRAILGHMDKTGVAPEALAAAVRGRVAVAALRRAFDTGGTLLTTCLFALSASTLTHLSANLSGCVDLDAYLAKNLADALPPTVESLTLHFSNVPSAAADALVKGLAAHMASPTLRGEYCGKLPNLTSLTLVSNSLTTEGATALGLACCAPRAPPKLRSLDMGLPAPFDHRTASALLAERSTKWLSYFGEGRMMSTGELDNGVAVSLPNKGLTSSDLQLLLATVARSCPTPLTSLSMTGNDLDEIGVAQLAEMITSGQLPKLAYINLSGNERIPESGRRGVLQAMRSFQGPRLDCDFELESSDGFSIVPKAKSKEG</sequence>
<dbReference type="OrthoDB" id="7171495at2759"/>
<proteinExistence type="predicted"/>
<dbReference type="EMBL" id="JWZX01003318">
    <property type="protein sequence ID" value="KOO21982.1"/>
    <property type="molecule type" value="Genomic_DNA"/>
</dbReference>